<sequence>MDYSLEVLHNIIIYLHILTVIAIILKIVLVFRSKGFDVPAVVSSFFRVYTKSDLYMSNNQSRKQYMRLNNLINYYIYGWLLATIIIIVVFHSPY</sequence>
<dbReference type="KEGG" id="pgin:FRZ67_00370"/>
<dbReference type="AlphaFoldDB" id="A0A5B8V3T1"/>
<keyword evidence="1" id="KW-0472">Membrane</keyword>
<protein>
    <submittedName>
        <fullName evidence="2">Uncharacterized protein</fullName>
    </submittedName>
</protein>
<feature type="transmembrane region" description="Helical" evidence="1">
    <location>
        <begin position="71"/>
        <end position="91"/>
    </location>
</feature>
<keyword evidence="3" id="KW-1185">Reference proteome</keyword>
<dbReference type="RefSeq" id="WP_147187629.1">
    <property type="nucleotide sequence ID" value="NZ_CP042435.1"/>
</dbReference>
<evidence type="ECO:0000313" key="2">
    <source>
        <dbReference type="EMBL" id="QEC65829.1"/>
    </source>
</evidence>
<name>A0A5B8V3T1_9BACT</name>
<accession>A0A5B8V3T1</accession>
<reference evidence="2 3" key="1">
    <citation type="journal article" date="2016" name="Int. J. Syst. Evol. Microbiol.">
        <title>Panacibacter ginsenosidivorans gen. nov., sp. nov., with ginsenoside converting activity isolated from soil of a ginseng field.</title>
        <authorList>
            <person name="Siddiqi M.Z."/>
            <person name="Muhammad Shafi S."/>
            <person name="Choi K.D."/>
            <person name="Im W.T."/>
        </authorList>
    </citation>
    <scope>NUCLEOTIDE SEQUENCE [LARGE SCALE GENOMIC DNA]</scope>
    <source>
        <strain evidence="2 3">Gsoil1550</strain>
    </source>
</reference>
<evidence type="ECO:0000313" key="3">
    <source>
        <dbReference type="Proteomes" id="UP000321533"/>
    </source>
</evidence>
<keyword evidence="1" id="KW-1133">Transmembrane helix</keyword>
<proteinExistence type="predicted"/>
<keyword evidence="1" id="KW-0812">Transmembrane</keyword>
<feature type="transmembrane region" description="Helical" evidence="1">
    <location>
        <begin position="12"/>
        <end position="31"/>
    </location>
</feature>
<dbReference type="Proteomes" id="UP000321533">
    <property type="component" value="Chromosome"/>
</dbReference>
<gene>
    <name evidence="2" type="ORF">FRZ67_00370</name>
</gene>
<evidence type="ECO:0000256" key="1">
    <source>
        <dbReference type="SAM" id="Phobius"/>
    </source>
</evidence>
<dbReference type="EMBL" id="CP042435">
    <property type="protein sequence ID" value="QEC65829.1"/>
    <property type="molecule type" value="Genomic_DNA"/>
</dbReference>
<organism evidence="2 3">
    <name type="scientific">Panacibacter ginsenosidivorans</name>
    <dbReference type="NCBI Taxonomy" id="1813871"/>
    <lineage>
        <taxon>Bacteria</taxon>
        <taxon>Pseudomonadati</taxon>
        <taxon>Bacteroidota</taxon>
        <taxon>Chitinophagia</taxon>
        <taxon>Chitinophagales</taxon>
        <taxon>Chitinophagaceae</taxon>
        <taxon>Panacibacter</taxon>
    </lineage>
</organism>